<dbReference type="Proteomes" id="UP000001514">
    <property type="component" value="Unassembled WGS sequence"/>
</dbReference>
<evidence type="ECO:0000256" key="2">
    <source>
        <dbReference type="ARBA" id="ARBA00022679"/>
    </source>
</evidence>
<dbReference type="InterPro" id="IPR022384">
    <property type="entry name" value="FormiminoTrfase_cat_dom_sf"/>
</dbReference>
<gene>
    <name evidence="5" type="ORF">SELMODRAFT_438865</name>
</gene>
<evidence type="ECO:0000256" key="1">
    <source>
        <dbReference type="ARBA" id="ARBA00012252"/>
    </source>
</evidence>
<dbReference type="InterPro" id="IPR037064">
    <property type="entry name" value="Formiminotransferase_N_sf"/>
</dbReference>
<dbReference type="InterPro" id="IPR013802">
    <property type="entry name" value="Formiminotransferase_C"/>
</dbReference>
<dbReference type="Gene3D" id="3.30.990.10">
    <property type="entry name" value="Formiminotransferase, N-terminal subdomain"/>
    <property type="match status" value="1"/>
</dbReference>
<dbReference type="InParanoid" id="D8R013"/>
<dbReference type="AlphaFoldDB" id="D8R013"/>
<dbReference type="SUPFAM" id="SSF55116">
    <property type="entry name" value="Formiminotransferase domain of formiminotransferase-cyclodeaminase"/>
    <property type="match status" value="2"/>
</dbReference>
<name>D8R013_SELML</name>
<dbReference type="GO" id="GO:0030409">
    <property type="term" value="F:glutamate formimidoyltransferase activity"/>
    <property type="evidence" value="ECO:0007669"/>
    <property type="project" value="UniProtKB-EC"/>
</dbReference>
<evidence type="ECO:0000313" key="6">
    <source>
        <dbReference type="Proteomes" id="UP000001514"/>
    </source>
</evidence>
<dbReference type="EC" id="2.1.2.5" evidence="1"/>
<dbReference type="GO" id="GO:0005542">
    <property type="term" value="F:folic acid binding"/>
    <property type="evidence" value="ECO:0007669"/>
    <property type="project" value="InterPro"/>
</dbReference>
<dbReference type="PANTHER" id="PTHR12234">
    <property type="entry name" value="FORMIMINOTRANSFERASE-CYCLODEAMINASE"/>
    <property type="match status" value="1"/>
</dbReference>
<evidence type="ECO:0000259" key="3">
    <source>
        <dbReference type="SMART" id="SM01221"/>
    </source>
</evidence>
<dbReference type="SMART" id="SM01221">
    <property type="entry name" value="FTCD"/>
    <property type="match status" value="1"/>
</dbReference>
<dbReference type="HOGENOM" id="CLU_052578_0_0_1"/>
<protein>
    <recommendedName>
        <fullName evidence="1">glutamate formimidoyltransferase</fullName>
        <ecNumber evidence="1">2.1.2.5</ecNumber>
    </recommendedName>
</protein>
<dbReference type="EMBL" id="GL377569">
    <property type="protein sequence ID" value="EFJ34892.1"/>
    <property type="molecule type" value="Genomic_DNA"/>
</dbReference>
<keyword evidence="2" id="KW-0808">Transferase</keyword>
<dbReference type="PANTHER" id="PTHR12234:SF1">
    <property type="entry name" value="FORMIMINOTRANSFERASE N-TERMINAL SUBDOMAIN-CONTAINING PROTEIN"/>
    <property type="match status" value="1"/>
</dbReference>
<keyword evidence="6" id="KW-1185">Reference proteome</keyword>
<organism evidence="6">
    <name type="scientific">Selaginella moellendorffii</name>
    <name type="common">Spikemoss</name>
    <dbReference type="NCBI Taxonomy" id="88036"/>
    <lineage>
        <taxon>Eukaryota</taxon>
        <taxon>Viridiplantae</taxon>
        <taxon>Streptophyta</taxon>
        <taxon>Embryophyta</taxon>
        <taxon>Tracheophyta</taxon>
        <taxon>Lycopodiopsida</taxon>
        <taxon>Selaginellales</taxon>
        <taxon>Selaginellaceae</taxon>
        <taxon>Selaginella</taxon>
    </lineage>
</organism>
<dbReference type="STRING" id="88036.D8R013"/>
<proteinExistence type="predicted"/>
<evidence type="ECO:0000259" key="4">
    <source>
        <dbReference type="SMART" id="SM01222"/>
    </source>
</evidence>
<evidence type="ECO:0000313" key="5">
    <source>
        <dbReference type="EMBL" id="EFJ34892.1"/>
    </source>
</evidence>
<dbReference type="OMA" id="VPMKPDA"/>
<dbReference type="SMART" id="SM01222">
    <property type="entry name" value="FTCD_N"/>
    <property type="match status" value="1"/>
</dbReference>
<dbReference type="eggNOG" id="ENOG502QS19">
    <property type="taxonomic scope" value="Eukaryota"/>
</dbReference>
<dbReference type="InterPro" id="IPR037070">
    <property type="entry name" value="Formiminotransferase_C_sf"/>
</dbReference>
<reference evidence="5 6" key="1">
    <citation type="journal article" date="2011" name="Science">
        <title>The Selaginella genome identifies genetic changes associated with the evolution of vascular plants.</title>
        <authorList>
            <person name="Banks J.A."/>
            <person name="Nishiyama T."/>
            <person name="Hasebe M."/>
            <person name="Bowman J.L."/>
            <person name="Gribskov M."/>
            <person name="dePamphilis C."/>
            <person name="Albert V.A."/>
            <person name="Aono N."/>
            <person name="Aoyama T."/>
            <person name="Ambrose B.A."/>
            <person name="Ashton N.W."/>
            <person name="Axtell M.J."/>
            <person name="Barker E."/>
            <person name="Barker M.S."/>
            <person name="Bennetzen J.L."/>
            <person name="Bonawitz N.D."/>
            <person name="Chapple C."/>
            <person name="Cheng C."/>
            <person name="Correa L.G."/>
            <person name="Dacre M."/>
            <person name="DeBarry J."/>
            <person name="Dreyer I."/>
            <person name="Elias M."/>
            <person name="Engstrom E.M."/>
            <person name="Estelle M."/>
            <person name="Feng L."/>
            <person name="Finet C."/>
            <person name="Floyd S.K."/>
            <person name="Frommer W.B."/>
            <person name="Fujita T."/>
            <person name="Gramzow L."/>
            <person name="Gutensohn M."/>
            <person name="Harholt J."/>
            <person name="Hattori M."/>
            <person name="Heyl A."/>
            <person name="Hirai T."/>
            <person name="Hiwatashi Y."/>
            <person name="Ishikawa M."/>
            <person name="Iwata M."/>
            <person name="Karol K.G."/>
            <person name="Koehler B."/>
            <person name="Kolukisaoglu U."/>
            <person name="Kubo M."/>
            <person name="Kurata T."/>
            <person name="Lalonde S."/>
            <person name="Li K."/>
            <person name="Li Y."/>
            <person name="Litt A."/>
            <person name="Lyons E."/>
            <person name="Manning G."/>
            <person name="Maruyama T."/>
            <person name="Michael T.P."/>
            <person name="Mikami K."/>
            <person name="Miyazaki S."/>
            <person name="Morinaga S."/>
            <person name="Murata T."/>
            <person name="Mueller-Roeber B."/>
            <person name="Nelson D.R."/>
            <person name="Obara M."/>
            <person name="Oguri Y."/>
            <person name="Olmstead R.G."/>
            <person name="Onodera N."/>
            <person name="Petersen B.L."/>
            <person name="Pils B."/>
            <person name="Prigge M."/>
            <person name="Rensing S.A."/>
            <person name="Riano-Pachon D.M."/>
            <person name="Roberts A.W."/>
            <person name="Sato Y."/>
            <person name="Scheller H.V."/>
            <person name="Schulz B."/>
            <person name="Schulz C."/>
            <person name="Shakirov E.V."/>
            <person name="Shibagaki N."/>
            <person name="Shinohara N."/>
            <person name="Shippen D.E."/>
            <person name="Soerensen I."/>
            <person name="Sotooka R."/>
            <person name="Sugimoto N."/>
            <person name="Sugita M."/>
            <person name="Sumikawa N."/>
            <person name="Tanurdzic M."/>
            <person name="Theissen G."/>
            <person name="Ulvskov P."/>
            <person name="Wakazuki S."/>
            <person name="Weng J.K."/>
            <person name="Willats W.W."/>
            <person name="Wipf D."/>
            <person name="Wolf P.G."/>
            <person name="Yang L."/>
            <person name="Zimmer A.D."/>
            <person name="Zhu Q."/>
            <person name="Mitros T."/>
            <person name="Hellsten U."/>
            <person name="Loque D."/>
            <person name="Otillar R."/>
            <person name="Salamov A."/>
            <person name="Schmutz J."/>
            <person name="Shapiro H."/>
            <person name="Lindquist E."/>
            <person name="Lucas S."/>
            <person name="Rokhsar D."/>
            <person name="Grigoriev I.V."/>
        </authorList>
    </citation>
    <scope>NUCLEOTIDE SEQUENCE [LARGE SCALE GENOMIC DNA]</scope>
</reference>
<dbReference type="OrthoDB" id="48036at2759"/>
<dbReference type="KEGG" id="smo:SELMODRAFT_438865"/>
<dbReference type="InterPro" id="IPR012886">
    <property type="entry name" value="Formiminotransferase_N"/>
</dbReference>
<sequence length="294" mass="31882">MACCKMYVSTSSNRQAMENIEQAMRGHPQVPLLHTFRDEHYDRVGYTLAGKCGSTASRENFADAIVDMIRAAILNIDLQKQSGSHPRLGVVDNLCFHPLGKEASMDQAAELARSCARSIGAKLQVPTFLYGAASYENVPLDAIRRSLGYFKSAKPGIWQGSSNNTALSQPPQFGPAHFPASTGIITAGACPWIANYNIPLQTGDLQAARRIARSVSQRGGGLAHVQAMALAHGVDSIEIACNLLDVHETSPSSVQSFVEFLARDESSVERVCLGYLTNLEEESILELAMEKMEP</sequence>
<accession>D8R013</accession>
<dbReference type="Gene3D" id="3.30.70.670">
    <property type="entry name" value="Formiminotransferase, C-terminal subdomain"/>
    <property type="match status" value="1"/>
</dbReference>
<dbReference type="InterPro" id="IPR051623">
    <property type="entry name" value="FTCD"/>
</dbReference>
<dbReference type="Pfam" id="PF07837">
    <property type="entry name" value="FTCD_N"/>
    <property type="match status" value="1"/>
</dbReference>
<feature type="domain" description="Formiminotransferase N-terminal subdomain" evidence="4">
    <location>
        <begin position="1"/>
        <end position="191"/>
    </location>
</feature>
<feature type="domain" description="Formiminotransferase C-terminal subdomain" evidence="3">
    <location>
        <begin position="191"/>
        <end position="288"/>
    </location>
</feature>
<dbReference type="Gramene" id="EFJ34892">
    <property type="protein sequence ID" value="EFJ34892"/>
    <property type="gene ID" value="SELMODRAFT_438865"/>
</dbReference>